<protein>
    <submittedName>
        <fullName evidence="1">Uncharacterized protein</fullName>
    </submittedName>
</protein>
<sequence>MTWHNLLDGRGRFPPKNKLSENAHELVLEHIRLLPLTPAHYVRHNSTRVYVEGNISQAKAYRLYEASALSKNQQPERQMLVYFYTWDKSDQDDQQDEYNTHLIRKDRARAEKIKDEELSKTNKTMMTACFDLQAILFSPVI</sequence>
<gene>
    <name evidence="1" type="ORF">HCN44_000852</name>
</gene>
<dbReference type="Proteomes" id="UP000639338">
    <property type="component" value="Unassembled WGS sequence"/>
</dbReference>
<reference evidence="1 2" key="1">
    <citation type="submission" date="2020-08" db="EMBL/GenBank/DDBJ databases">
        <title>Aphidius gifuensis genome sequencing and assembly.</title>
        <authorList>
            <person name="Du Z."/>
        </authorList>
    </citation>
    <scope>NUCLEOTIDE SEQUENCE [LARGE SCALE GENOMIC DNA]</scope>
    <source>
        <strain evidence="1">YNYX2018</strain>
        <tissue evidence="1">Adults</tissue>
    </source>
</reference>
<dbReference type="AlphaFoldDB" id="A0A834XM35"/>
<proteinExistence type="predicted"/>
<comment type="caution">
    <text evidence="1">The sequence shown here is derived from an EMBL/GenBank/DDBJ whole genome shotgun (WGS) entry which is preliminary data.</text>
</comment>
<dbReference type="PANTHER" id="PTHR10773">
    <property type="entry name" value="DNA-DIRECTED RNA POLYMERASES I, II, AND III SUBUNIT RPABC2"/>
    <property type="match status" value="1"/>
</dbReference>
<accession>A0A834XM35</accession>
<organism evidence="1 2">
    <name type="scientific">Aphidius gifuensis</name>
    <name type="common">Parasitoid wasp</name>
    <dbReference type="NCBI Taxonomy" id="684658"/>
    <lineage>
        <taxon>Eukaryota</taxon>
        <taxon>Metazoa</taxon>
        <taxon>Ecdysozoa</taxon>
        <taxon>Arthropoda</taxon>
        <taxon>Hexapoda</taxon>
        <taxon>Insecta</taxon>
        <taxon>Pterygota</taxon>
        <taxon>Neoptera</taxon>
        <taxon>Endopterygota</taxon>
        <taxon>Hymenoptera</taxon>
        <taxon>Apocrita</taxon>
        <taxon>Ichneumonoidea</taxon>
        <taxon>Braconidae</taxon>
        <taxon>Aphidiinae</taxon>
        <taxon>Aphidius</taxon>
    </lineage>
</organism>
<keyword evidence="2" id="KW-1185">Reference proteome</keyword>
<evidence type="ECO:0000313" key="2">
    <source>
        <dbReference type="Proteomes" id="UP000639338"/>
    </source>
</evidence>
<evidence type="ECO:0000313" key="1">
    <source>
        <dbReference type="EMBL" id="KAF7987226.1"/>
    </source>
</evidence>
<dbReference type="EMBL" id="JACMRX010000006">
    <property type="protein sequence ID" value="KAF7987226.1"/>
    <property type="molecule type" value="Genomic_DNA"/>
</dbReference>
<dbReference type="PANTHER" id="PTHR10773:SF19">
    <property type="match status" value="1"/>
</dbReference>
<name>A0A834XM35_APHGI</name>